<dbReference type="SUPFAM" id="SSF48726">
    <property type="entry name" value="Immunoglobulin"/>
    <property type="match status" value="2"/>
</dbReference>
<dbReference type="Proteomes" id="UP000299102">
    <property type="component" value="Unassembled WGS sequence"/>
</dbReference>
<dbReference type="PROSITE" id="PS50835">
    <property type="entry name" value="IG_LIKE"/>
    <property type="match status" value="2"/>
</dbReference>
<dbReference type="Gene3D" id="2.60.40.10">
    <property type="entry name" value="Immunoglobulins"/>
    <property type="match status" value="2"/>
</dbReference>
<dbReference type="InterPro" id="IPR007110">
    <property type="entry name" value="Ig-like_dom"/>
</dbReference>
<dbReference type="InterPro" id="IPR013783">
    <property type="entry name" value="Ig-like_fold"/>
</dbReference>
<dbReference type="InterPro" id="IPR036179">
    <property type="entry name" value="Ig-like_dom_sf"/>
</dbReference>
<dbReference type="OrthoDB" id="10253878at2759"/>
<name>A0A4C1T0Z6_EUMVA</name>
<keyword evidence="2" id="KW-1133">Transmembrane helix</keyword>
<evidence type="ECO:0000313" key="5">
    <source>
        <dbReference type="Proteomes" id="UP000299102"/>
    </source>
</evidence>
<feature type="domain" description="Ig-like" evidence="3">
    <location>
        <begin position="399"/>
        <end position="522"/>
    </location>
</feature>
<dbReference type="AlphaFoldDB" id="A0A4C1T0Z6"/>
<organism evidence="4 5">
    <name type="scientific">Eumeta variegata</name>
    <name type="common">Bagworm moth</name>
    <name type="synonym">Eumeta japonica</name>
    <dbReference type="NCBI Taxonomy" id="151549"/>
    <lineage>
        <taxon>Eukaryota</taxon>
        <taxon>Metazoa</taxon>
        <taxon>Ecdysozoa</taxon>
        <taxon>Arthropoda</taxon>
        <taxon>Hexapoda</taxon>
        <taxon>Insecta</taxon>
        <taxon>Pterygota</taxon>
        <taxon>Neoptera</taxon>
        <taxon>Endopterygota</taxon>
        <taxon>Lepidoptera</taxon>
        <taxon>Glossata</taxon>
        <taxon>Ditrysia</taxon>
        <taxon>Tineoidea</taxon>
        <taxon>Psychidae</taxon>
        <taxon>Oiketicinae</taxon>
        <taxon>Eumeta</taxon>
    </lineage>
</organism>
<dbReference type="SMART" id="SM00409">
    <property type="entry name" value="IG"/>
    <property type="match status" value="3"/>
</dbReference>
<dbReference type="Pfam" id="PF07686">
    <property type="entry name" value="V-set"/>
    <property type="match status" value="1"/>
</dbReference>
<feature type="region of interest" description="Disordered" evidence="1">
    <location>
        <begin position="696"/>
        <end position="730"/>
    </location>
</feature>
<keyword evidence="5" id="KW-1185">Reference proteome</keyword>
<gene>
    <name evidence="4" type="ORF">EVAR_4377_1</name>
</gene>
<dbReference type="STRING" id="151549.A0A4C1T0Z6"/>
<comment type="caution">
    <text evidence="4">The sequence shown here is derived from an EMBL/GenBank/DDBJ whole genome shotgun (WGS) entry which is preliminary data.</text>
</comment>
<dbReference type="PANTHER" id="PTHR11422">
    <property type="entry name" value="T-CELL SURFACE GLYCOPROTEIN CD4"/>
    <property type="match status" value="1"/>
</dbReference>
<protein>
    <recommendedName>
        <fullName evidence="3">Ig-like domain-containing protein</fullName>
    </recommendedName>
</protein>
<proteinExistence type="predicted"/>
<keyword evidence="2" id="KW-0472">Membrane</keyword>
<reference evidence="4 5" key="1">
    <citation type="journal article" date="2019" name="Commun. Biol.">
        <title>The bagworm genome reveals a unique fibroin gene that provides high tensile strength.</title>
        <authorList>
            <person name="Kono N."/>
            <person name="Nakamura H."/>
            <person name="Ohtoshi R."/>
            <person name="Tomita M."/>
            <person name="Numata K."/>
            <person name="Arakawa K."/>
        </authorList>
    </citation>
    <scope>NUCLEOTIDE SEQUENCE [LARGE SCALE GENOMIC DNA]</scope>
</reference>
<evidence type="ECO:0000313" key="4">
    <source>
        <dbReference type="EMBL" id="GBP06931.1"/>
    </source>
</evidence>
<keyword evidence="2" id="KW-0812">Transmembrane</keyword>
<accession>A0A4C1T0Z6</accession>
<dbReference type="PANTHER" id="PTHR11422:SF10">
    <property type="entry name" value="IG-LIKE DOMAIN-CONTAINING PROTEIN"/>
    <property type="match status" value="1"/>
</dbReference>
<evidence type="ECO:0000256" key="2">
    <source>
        <dbReference type="SAM" id="Phobius"/>
    </source>
</evidence>
<evidence type="ECO:0000256" key="1">
    <source>
        <dbReference type="SAM" id="MobiDB-lite"/>
    </source>
</evidence>
<dbReference type="InterPro" id="IPR013106">
    <property type="entry name" value="Ig_V-set"/>
</dbReference>
<sequence length="730" mass="80173">MDVRNPGCIFRIHMASYTKGFLHTTYSSSIPVVELHFQRQLEANHGLGWPHILNIALGHEALIKLTRNVVNQQRCTVTTALGETFSMDSPTNSRYESWGDGCGVKIKNITHADEGRWRLTSANDEHALTGFSEIRVLDPVTSYALSPIALEDGSINAHVTLTSLQNQYCMVAQPFAQSSLVPGHCHITVDRISRAVQGTWNILLGLPGQVSELHVERTVAVETEHLDVGFHHDTVGNKLNLYCNVLHTRKTMTFCRFQRTSQATGYNLADGLSDGVRRFVDHVLKGRSRPSSSTGEDDRWPSSCAGSILGKNGVSEKWSAVQRSSHSLDEIQQKLLFPACLYSVACRTSLAEAARSYVPANYYGDGFMSKHCGITIDNPSAQDFGTWRCSVGVQDEDQPMTSMQALISITSSSYRSRSKRDVAQLGTEELRSIFVQNDDILTIDCQAHESLSYCWFQHPNGTQFTPGPQVDEEQLYWYSGESLQLGDCSISFSKIKPNDTGIWTCHMGSRNSAGVEFTENFEVRVTGPLAANQLQVTSYDGENATIYCHSSGGRKPLDYCRFLSPNNVGINIDSSVTAENAIMGRYYFTEGRSLDYGDCSLSIRDVYEEDEGVWTCAAVIAGQTAESRDHVELTVEAGRSGRARAGVFGVIGGLLVLVVVLATVLLARKRLLCFSRMTVDAFAAARRGTLAASFRANTRRSSDDSEGSGTTTTTVNDTGRVVIQSTSDSV</sequence>
<evidence type="ECO:0000259" key="3">
    <source>
        <dbReference type="PROSITE" id="PS50835"/>
    </source>
</evidence>
<dbReference type="InterPro" id="IPR003599">
    <property type="entry name" value="Ig_sub"/>
</dbReference>
<feature type="transmembrane region" description="Helical" evidence="2">
    <location>
        <begin position="645"/>
        <end position="667"/>
    </location>
</feature>
<feature type="domain" description="Ig-like" evidence="3">
    <location>
        <begin position="528"/>
        <end position="634"/>
    </location>
</feature>
<feature type="compositionally biased region" description="Low complexity" evidence="1">
    <location>
        <begin position="707"/>
        <end position="722"/>
    </location>
</feature>
<dbReference type="EMBL" id="BGZK01000024">
    <property type="protein sequence ID" value="GBP06931.1"/>
    <property type="molecule type" value="Genomic_DNA"/>
</dbReference>